<gene>
    <name evidence="6" type="ORF">CERSUDRAFT_113225</name>
</gene>
<dbReference type="AlphaFoldDB" id="M2R0Q0"/>
<keyword evidence="7" id="KW-1185">Reference proteome</keyword>
<keyword evidence="3" id="KW-0862">Zinc</keyword>
<dbReference type="HOGENOM" id="CLU_063703_0_0_1"/>
<keyword evidence="1" id="KW-0479">Metal-binding</keyword>
<evidence type="ECO:0000256" key="1">
    <source>
        <dbReference type="ARBA" id="ARBA00022723"/>
    </source>
</evidence>
<evidence type="ECO:0000313" key="7">
    <source>
        <dbReference type="Proteomes" id="UP000016930"/>
    </source>
</evidence>
<evidence type="ECO:0000256" key="2">
    <source>
        <dbReference type="ARBA" id="ARBA00022771"/>
    </source>
</evidence>
<dbReference type="EMBL" id="KB445795">
    <property type="protein sequence ID" value="EMD38090.1"/>
    <property type="molecule type" value="Genomic_DNA"/>
</dbReference>
<dbReference type="OrthoDB" id="432970at2759"/>
<keyword evidence="2 4" id="KW-0863">Zinc-finger</keyword>
<dbReference type="PROSITE" id="PS50865">
    <property type="entry name" value="ZF_MYND_2"/>
    <property type="match status" value="1"/>
</dbReference>
<accession>M2R0Q0</accession>
<feature type="domain" description="MYND-type" evidence="5">
    <location>
        <begin position="247"/>
        <end position="292"/>
    </location>
</feature>
<sequence>MAFTNTSVGIHEISEGMPMYDHMMEYCTLRMSTHFGYDQQPDISQYLMDCSNHLGELQAPELIARAKQGDSDGLIELGLRYLSGCGVRQKSVEGALFVWDKLTDPRNSSSAGAPTEMVAQAHSSSAQAYFEKYQTPAEALPALLQDERRFKRTYGVGGSALQYLYMAAKHADASVTRGLVSPAVLLIGMHILDLGARTHIEIPQTPRFRVFRRLWKAVNDRQKEVYTEERRRQAKVAKAPNAYTCARVGCGIQAANKAAFSCCSGRCPLDLKPHYCSKQCQREDWPRHKPICKPGSGIPTNAVVLHDSSATLQLDTPGESFDEDNIVNEEEGPGCQVDVPGSDGRQWTIKSQNLSPEFLRHLRDTAVRHA</sequence>
<name>M2R0Q0_CERS8</name>
<dbReference type="STRING" id="914234.M2R0Q0"/>
<dbReference type="Gene3D" id="6.10.140.2220">
    <property type="match status" value="1"/>
</dbReference>
<dbReference type="SUPFAM" id="SSF144232">
    <property type="entry name" value="HIT/MYND zinc finger-like"/>
    <property type="match status" value="1"/>
</dbReference>
<dbReference type="Proteomes" id="UP000016930">
    <property type="component" value="Unassembled WGS sequence"/>
</dbReference>
<organism evidence="6 7">
    <name type="scientific">Ceriporiopsis subvermispora (strain B)</name>
    <name type="common">White-rot fungus</name>
    <name type="synonym">Gelatoporia subvermispora</name>
    <dbReference type="NCBI Taxonomy" id="914234"/>
    <lineage>
        <taxon>Eukaryota</taxon>
        <taxon>Fungi</taxon>
        <taxon>Dikarya</taxon>
        <taxon>Basidiomycota</taxon>
        <taxon>Agaricomycotina</taxon>
        <taxon>Agaricomycetes</taxon>
        <taxon>Polyporales</taxon>
        <taxon>Gelatoporiaceae</taxon>
        <taxon>Gelatoporia</taxon>
    </lineage>
</organism>
<dbReference type="InterPro" id="IPR002893">
    <property type="entry name" value="Znf_MYND"/>
</dbReference>
<evidence type="ECO:0000256" key="4">
    <source>
        <dbReference type="PROSITE-ProRule" id="PRU00134"/>
    </source>
</evidence>
<evidence type="ECO:0000256" key="3">
    <source>
        <dbReference type="ARBA" id="ARBA00022833"/>
    </source>
</evidence>
<dbReference type="Pfam" id="PF01753">
    <property type="entry name" value="zf-MYND"/>
    <property type="match status" value="1"/>
</dbReference>
<proteinExistence type="predicted"/>
<reference evidence="6 7" key="1">
    <citation type="journal article" date="2012" name="Proc. Natl. Acad. Sci. U.S.A.">
        <title>Comparative genomics of Ceriporiopsis subvermispora and Phanerochaete chrysosporium provide insight into selective ligninolysis.</title>
        <authorList>
            <person name="Fernandez-Fueyo E."/>
            <person name="Ruiz-Duenas F.J."/>
            <person name="Ferreira P."/>
            <person name="Floudas D."/>
            <person name="Hibbett D.S."/>
            <person name="Canessa P."/>
            <person name="Larrondo L.F."/>
            <person name="James T.Y."/>
            <person name="Seelenfreund D."/>
            <person name="Lobos S."/>
            <person name="Polanco R."/>
            <person name="Tello M."/>
            <person name="Honda Y."/>
            <person name="Watanabe T."/>
            <person name="Watanabe T."/>
            <person name="Ryu J.S."/>
            <person name="Kubicek C.P."/>
            <person name="Schmoll M."/>
            <person name="Gaskell J."/>
            <person name="Hammel K.E."/>
            <person name="St John F.J."/>
            <person name="Vanden Wymelenberg A."/>
            <person name="Sabat G."/>
            <person name="Splinter BonDurant S."/>
            <person name="Syed K."/>
            <person name="Yadav J.S."/>
            <person name="Doddapaneni H."/>
            <person name="Subramanian V."/>
            <person name="Lavin J.L."/>
            <person name="Oguiza J.A."/>
            <person name="Perez G."/>
            <person name="Pisabarro A.G."/>
            <person name="Ramirez L."/>
            <person name="Santoyo F."/>
            <person name="Master E."/>
            <person name="Coutinho P.M."/>
            <person name="Henrissat B."/>
            <person name="Lombard V."/>
            <person name="Magnuson J.K."/>
            <person name="Kuees U."/>
            <person name="Hori C."/>
            <person name="Igarashi K."/>
            <person name="Samejima M."/>
            <person name="Held B.W."/>
            <person name="Barry K.W."/>
            <person name="LaButti K.M."/>
            <person name="Lapidus A."/>
            <person name="Lindquist E.A."/>
            <person name="Lucas S.M."/>
            <person name="Riley R."/>
            <person name="Salamov A.A."/>
            <person name="Hoffmeister D."/>
            <person name="Schwenk D."/>
            <person name="Hadar Y."/>
            <person name="Yarden O."/>
            <person name="de Vries R.P."/>
            <person name="Wiebenga A."/>
            <person name="Stenlid J."/>
            <person name="Eastwood D."/>
            <person name="Grigoriev I.V."/>
            <person name="Berka R.M."/>
            <person name="Blanchette R.A."/>
            <person name="Kersten P."/>
            <person name="Martinez A.T."/>
            <person name="Vicuna R."/>
            <person name="Cullen D."/>
        </authorList>
    </citation>
    <scope>NUCLEOTIDE SEQUENCE [LARGE SCALE GENOMIC DNA]</scope>
    <source>
        <strain evidence="6 7">B</strain>
    </source>
</reference>
<evidence type="ECO:0000313" key="6">
    <source>
        <dbReference type="EMBL" id="EMD38090.1"/>
    </source>
</evidence>
<dbReference type="GO" id="GO:0008270">
    <property type="term" value="F:zinc ion binding"/>
    <property type="evidence" value="ECO:0007669"/>
    <property type="project" value="UniProtKB-KW"/>
</dbReference>
<protein>
    <recommendedName>
        <fullName evidence="5">MYND-type domain-containing protein</fullName>
    </recommendedName>
</protein>
<evidence type="ECO:0000259" key="5">
    <source>
        <dbReference type="PROSITE" id="PS50865"/>
    </source>
</evidence>